<dbReference type="NCBIfam" id="NF006826">
    <property type="entry name" value="PRK09347.1-3"/>
    <property type="match status" value="1"/>
</dbReference>
<comment type="similarity">
    <text evidence="3 6">Belongs to the GTP cyclohydrolase I family.</text>
</comment>
<dbReference type="HAMAP" id="MF_00223">
    <property type="entry name" value="FolE"/>
    <property type="match status" value="1"/>
</dbReference>
<protein>
    <recommendedName>
        <fullName evidence="6">GTP cyclohydrolase 1</fullName>
        <ecNumber evidence="6">3.5.4.16</ecNumber>
    </recommendedName>
    <alternativeName>
        <fullName evidence="6">GTP cyclohydrolase I</fullName>
        <shortName evidence="6">GTP-CH-I</shortName>
    </alternativeName>
</protein>
<keyword evidence="6" id="KW-0342">GTP-binding</keyword>
<feature type="binding site" evidence="6">
    <location>
        <position position="77"/>
    </location>
    <ligand>
        <name>Zn(2+)</name>
        <dbReference type="ChEBI" id="CHEBI:29105"/>
    </ligand>
</feature>
<organism evidence="8 9">
    <name type="scientific">Paramuribaculum intestinale</name>
    <dbReference type="NCBI Taxonomy" id="2094151"/>
    <lineage>
        <taxon>Bacteria</taxon>
        <taxon>Pseudomonadati</taxon>
        <taxon>Bacteroidota</taxon>
        <taxon>Bacteroidia</taxon>
        <taxon>Bacteroidales</taxon>
        <taxon>Muribaculaceae</taxon>
        <taxon>Paramuribaculum</taxon>
    </lineage>
</organism>
<dbReference type="Pfam" id="PF01227">
    <property type="entry name" value="GTP_cyclohydroI"/>
    <property type="match status" value="1"/>
</dbReference>
<keyword evidence="5 6" id="KW-0378">Hydrolase</keyword>
<evidence type="ECO:0000256" key="4">
    <source>
        <dbReference type="ARBA" id="ARBA00022563"/>
    </source>
</evidence>
<dbReference type="Gene3D" id="1.10.286.10">
    <property type="match status" value="1"/>
</dbReference>
<dbReference type="PROSITE" id="PS00860">
    <property type="entry name" value="GTP_CYCLOHYDROL_1_2"/>
    <property type="match status" value="1"/>
</dbReference>
<dbReference type="GO" id="GO:0006729">
    <property type="term" value="P:tetrahydrobiopterin biosynthetic process"/>
    <property type="evidence" value="ECO:0007669"/>
    <property type="project" value="TreeGrafter"/>
</dbReference>
<name>A0A2V1IRD3_9BACT</name>
<keyword evidence="6" id="KW-0862">Zinc</keyword>
<dbReference type="InterPro" id="IPR018234">
    <property type="entry name" value="GTP_CycHdrlase_I_CS"/>
</dbReference>
<keyword evidence="6" id="KW-0479">Metal-binding</keyword>
<dbReference type="NCBIfam" id="NF006825">
    <property type="entry name" value="PRK09347.1-2"/>
    <property type="match status" value="1"/>
</dbReference>
<comment type="catalytic activity">
    <reaction evidence="1 6">
        <text>GTP + H2O = 7,8-dihydroneopterin 3'-triphosphate + formate + H(+)</text>
        <dbReference type="Rhea" id="RHEA:17473"/>
        <dbReference type="ChEBI" id="CHEBI:15377"/>
        <dbReference type="ChEBI" id="CHEBI:15378"/>
        <dbReference type="ChEBI" id="CHEBI:15740"/>
        <dbReference type="ChEBI" id="CHEBI:37565"/>
        <dbReference type="ChEBI" id="CHEBI:58462"/>
        <dbReference type="EC" id="3.5.4.16"/>
    </reaction>
</comment>
<dbReference type="Gene3D" id="3.30.1130.10">
    <property type="match status" value="1"/>
</dbReference>
<dbReference type="PROSITE" id="PS00859">
    <property type="entry name" value="GTP_CYCLOHYDROL_1_1"/>
    <property type="match status" value="1"/>
</dbReference>
<comment type="pathway">
    <text evidence="2 6">Cofactor biosynthesis; 7,8-dihydroneopterin triphosphate biosynthesis; 7,8-dihydroneopterin triphosphate from GTP: step 1/1.</text>
</comment>
<dbReference type="SUPFAM" id="SSF55620">
    <property type="entry name" value="Tetrahydrobiopterin biosynthesis enzymes-like"/>
    <property type="match status" value="1"/>
</dbReference>
<dbReference type="GO" id="GO:0008270">
    <property type="term" value="F:zinc ion binding"/>
    <property type="evidence" value="ECO:0007669"/>
    <property type="project" value="UniProtKB-UniRule"/>
</dbReference>
<dbReference type="FunFam" id="3.30.1130.10:FF:000001">
    <property type="entry name" value="GTP cyclohydrolase 1"/>
    <property type="match status" value="1"/>
</dbReference>
<dbReference type="GO" id="GO:0003934">
    <property type="term" value="F:GTP cyclohydrolase I activity"/>
    <property type="evidence" value="ECO:0007669"/>
    <property type="project" value="UniProtKB-UniRule"/>
</dbReference>
<dbReference type="AlphaFoldDB" id="A0A2V1IRD3"/>
<dbReference type="NCBIfam" id="TIGR00063">
    <property type="entry name" value="folE"/>
    <property type="match status" value="1"/>
</dbReference>
<accession>A0A2V1IRD3</accession>
<dbReference type="GO" id="GO:0006730">
    <property type="term" value="P:one-carbon metabolic process"/>
    <property type="evidence" value="ECO:0007669"/>
    <property type="project" value="UniProtKB-UniRule"/>
</dbReference>
<reference evidence="9" key="1">
    <citation type="submission" date="2018-02" db="EMBL/GenBank/DDBJ databases">
        <authorList>
            <person name="Clavel T."/>
            <person name="Strowig T."/>
        </authorList>
    </citation>
    <scope>NUCLEOTIDE SEQUENCE [LARGE SCALE GENOMIC DNA]</scope>
    <source>
        <strain evidence="9">DSM 100764</strain>
    </source>
</reference>
<evidence type="ECO:0000256" key="2">
    <source>
        <dbReference type="ARBA" id="ARBA00005080"/>
    </source>
</evidence>
<dbReference type="UniPathway" id="UPA00848">
    <property type="reaction ID" value="UER00151"/>
</dbReference>
<gene>
    <name evidence="6 8" type="primary">folE</name>
    <name evidence="8" type="ORF">C5O25_08455</name>
</gene>
<evidence type="ECO:0000313" key="9">
    <source>
        <dbReference type="Proteomes" id="UP000244925"/>
    </source>
</evidence>
<dbReference type="EC" id="3.5.4.16" evidence="6"/>
<dbReference type="PANTHER" id="PTHR11109:SF7">
    <property type="entry name" value="GTP CYCLOHYDROLASE 1"/>
    <property type="match status" value="1"/>
</dbReference>
<keyword evidence="9" id="KW-1185">Reference proteome</keyword>
<dbReference type="InterPro" id="IPR001474">
    <property type="entry name" value="GTP_CycHdrlase_I"/>
</dbReference>
<dbReference type="PANTHER" id="PTHR11109">
    <property type="entry name" value="GTP CYCLOHYDROLASE I"/>
    <property type="match status" value="1"/>
</dbReference>
<feature type="domain" description="GTP cyclohydrolase I" evidence="7">
    <location>
        <begin position="6"/>
        <end position="181"/>
    </location>
</feature>
<feature type="binding site" evidence="6">
    <location>
        <position position="145"/>
    </location>
    <ligand>
        <name>Zn(2+)</name>
        <dbReference type="ChEBI" id="CHEBI:29105"/>
    </ligand>
</feature>
<dbReference type="GO" id="GO:0005737">
    <property type="term" value="C:cytoplasm"/>
    <property type="evidence" value="ECO:0007669"/>
    <property type="project" value="TreeGrafter"/>
</dbReference>
<dbReference type="InterPro" id="IPR043134">
    <property type="entry name" value="GTP-CH-I_N"/>
</dbReference>
<comment type="caution">
    <text evidence="8">The sequence shown here is derived from an EMBL/GenBank/DDBJ whole genome shotgun (WGS) entry which is preliminary data.</text>
</comment>
<proteinExistence type="inferred from homology"/>
<evidence type="ECO:0000256" key="5">
    <source>
        <dbReference type="ARBA" id="ARBA00022801"/>
    </source>
</evidence>
<evidence type="ECO:0000256" key="1">
    <source>
        <dbReference type="ARBA" id="ARBA00001052"/>
    </source>
</evidence>
<evidence type="ECO:0000313" key="8">
    <source>
        <dbReference type="EMBL" id="PWB07101.1"/>
    </source>
</evidence>
<sequence length="182" mass="20438">MARLAECYRQIIEIIGEDPSREGLLRTPARAAKALWYATGGYRRSLQQTVGDAVFECQQREMVIVRDIEYHSLCEHHILPFYGHVSVGYLPKGKILGLSKLARIVDLYARRLQVQERLTDEICKAVARVLPTDGVMVSITGEHLCMKMRGVEKQDSATVTVATSGRFADDPALRAEFMASIR</sequence>
<evidence type="ECO:0000259" key="7">
    <source>
        <dbReference type="Pfam" id="PF01227"/>
    </source>
</evidence>
<comment type="subunit">
    <text evidence="6">Homopolymer.</text>
</comment>
<dbReference type="GO" id="GO:0005525">
    <property type="term" value="F:GTP binding"/>
    <property type="evidence" value="ECO:0007669"/>
    <property type="project" value="UniProtKB-KW"/>
</dbReference>
<keyword evidence="6" id="KW-0547">Nucleotide-binding</keyword>
<keyword evidence="4 6" id="KW-0554">One-carbon metabolism</keyword>
<evidence type="ECO:0000256" key="3">
    <source>
        <dbReference type="ARBA" id="ARBA00008085"/>
    </source>
</evidence>
<dbReference type="InterPro" id="IPR043133">
    <property type="entry name" value="GTP-CH-I_C/QueF"/>
</dbReference>
<feature type="binding site" evidence="6">
    <location>
        <position position="74"/>
    </location>
    <ligand>
        <name>Zn(2+)</name>
        <dbReference type="ChEBI" id="CHEBI:29105"/>
    </ligand>
</feature>
<dbReference type="Proteomes" id="UP000244925">
    <property type="component" value="Unassembled WGS sequence"/>
</dbReference>
<dbReference type="GO" id="GO:0046654">
    <property type="term" value="P:tetrahydrofolate biosynthetic process"/>
    <property type="evidence" value="ECO:0007669"/>
    <property type="project" value="UniProtKB-UniRule"/>
</dbReference>
<evidence type="ECO:0000256" key="6">
    <source>
        <dbReference type="HAMAP-Rule" id="MF_00223"/>
    </source>
</evidence>
<dbReference type="EMBL" id="PUBV01000016">
    <property type="protein sequence ID" value="PWB07101.1"/>
    <property type="molecule type" value="Genomic_DNA"/>
</dbReference>
<dbReference type="InterPro" id="IPR020602">
    <property type="entry name" value="GTP_CycHdrlase_I_dom"/>
</dbReference>